<evidence type="ECO:0000313" key="3">
    <source>
        <dbReference type="Proteomes" id="UP000799770"/>
    </source>
</evidence>
<feature type="region of interest" description="Disordered" evidence="1">
    <location>
        <begin position="289"/>
        <end position="320"/>
    </location>
</feature>
<dbReference type="EMBL" id="ML977345">
    <property type="protein sequence ID" value="KAF2108766.1"/>
    <property type="molecule type" value="Genomic_DNA"/>
</dbReference>
<dbReference type="Proteomes" id="UP000799770">
    <property type="component" value="Unassembled WGS sequence"/>
</dbReference>
<reference evidence="2" key="1">
    <citation type="journal article" date="2020" name="Stud. Mycol.">
        <title>101 Dothideomycetes genomes: a test case for predicting lifestyles and emergence of pathogens.</title>
        <authorList>
            <person name="Haridas S."/>
            <person name="Albert R."/>
            <person name="Binder M."/>
            <person name="Bloem J."/>
            <person name="Labutti K."/>
            <person name="Salamov A."/>
            <person name="Andreopoulos B."/>
            <person name="Baker S."/>
            <person name="Barry K."/>
            <person name="Bills G."/>
            <person name="Bluhm B."/>
            <person name="Cannon C."/>
            <person name="Castanera R."/>
            <person name="Culley D."/>
            <person name="Daum C."/>
            <person name="Ezra D."/>
            <person name="Gonzalez J."/>
            <person name="Henrissat B."/>
            <person name="Kuo A."/>
            <person name="Liang C."/>
            <person name="Lipzen A."/>
            <person name="Lutzoni F."/>
            <person name="Magnuson J."/>
            <person name="Mondo S."/>
            <person name="Nolan M."/>
            <person name="Ohm R."/>
            <person name="Pangilinan J."/>
            <person name="Park H.-J."/>
            <person name="Ramirez L."/>
            <person name="Alfaro M."/>
            <person name="Sun H."/>
            <person name="Tritt A."/>
            <person name="Yoshinaga Y."/>
            <person name="Zwiers L.-H."/>
            <person name="Turgeon B."/>
            <person name="Goodwin S."/>
            <person name="Spatafora J."/>
            <person name="Crous P."/>
            <person name="Grigoriev I."/>
        </authorList>
    </citation>
    <scope>NUCLEOTIDE SEQUENCE</scope>
    <source>
        <strain evidence="2">CBS 627.86</strain>
    </source>
</reference>
<feature type="compositionally biased region" description="Basic and acidic residues" evidence="1">
    <location>
        <begin position="624"/>
        <end position="633"/>
    </location>
</feature>
<organism evidence="2 3">
    <name type="scientific">Lophiotrema nucula</name>
    <dbReference type="NCBI Taxonomy" id="690887"/>
    <lineage>
        <taxon>Eukaryota</taxon>
        <taxon>Fungi</taxon>
        <taxon>Dikarya</taxon>
        <taxon>Ascomycota</taxon>
        <taxon>Pezizomycotina</taxon>
        <taxon>Dothideomycetes</taxon>
        <taxon>Pleosporomycetidae</taxon>
        <taxon>Pleosporales</taxon>
        <taxon>Lophiotremataceae</taxon>
        <taxon>Lophiotrema</taxon>
    </lineage>
</organism>
<name>A0A6A5YNQ1_9PLEO</name>
<proteinExistence type="predicted"/>
<protein>
    <submittedName>
        <fullName evidence="2">Uncharacterized protein</fullName>
    </submittedName>
</protein>
<evidence type="ECO:0000313" key="2">
    <source>
        <dbReference type="EMBL" id="KAF2108766.1"/>
    </source>
</evidence>
<sequence length="668" mass="74577">MNQAPQGAYRGTVAPRRLGRGRQRQEGIQDTTPKNGHSPPTNTLAGSPATMFDLGHSPVNEMSDENFHDARSNVHGHNSQVNSQVNHRVAPHLDDFRDLQQKFQAIPGPDGFNGKTVVITVPASSAHVQLRGPQIPSYLINPELDRSLAGNLAINSMLNKVNPEYLQFDPAWLRAVQLPDGTLDFVVRDSLPQVAGLGNVLGWFKYIQPIFLTPIGDFYIMLSNGTLDRLSTGQLSNLIWPWVVPQHFLPTGASSAPTLPQPSGQLFLQSRSVVHVARPLQAQPLNNSSPLAGSVSIPTTSPVAGRHEGNNRGSNPWDQARDCPDGLVTVNHVLRWFYEKHNIPPPSHLVNLPAEVWNAEDKASIRDRQWRKPILIDLILTMDASGWIGNPHMRRQDHAKFDPFESVAAPPYVDIRKIGNVEITLWETLAYLPTFNTWRELFHRWIKCGLRAEDISTIISYYRQFKEDDHIWPPTRATANLSSYSMGLWGKSLRFVTERERSSGDATDFTPTVWTMPQCKQVYQRQACDYFLLGLTDGVYVDPPSDEDKGPLTKLMEVARKVPGMAEIKLSDVSRLLPQFDISPTIDKPRDGRNVDVVAAARLREAAKSHRPIIKAFANRKKAETKAKSEARRNLKHARGSEDDLAPGEEGIVAESVSVMTAEEKIWP</sequence>
<feature type="region of interest" description="Disordered" evidence="1">
    <location>
        <begin position="624"/>
        <end position="649"/>
    </location>
</feature>
<keyword evidence="3" id="KW-1185">Reference proteome</keyword>
<dbReference type="AlphaFoldDB" id="A0A6A5YNQ1"/>
<accession>A0A6A5YNQ1</accession>
<feature type="compositionally biased region" description="Polar residues" evidence="1">
    <location>
        <begin position="289"/>
        <end position="302"/>
    </location>
</feature>
<dbReference type="OrthoDB" id="3751150at2759"/>
<gene>
    <name evidence="2" type="ORF">BDV96DRAFT_605214</name>
</gene>
<feature type="compositionally biased region" description="Polar residues" evidence="1">
    <location>
        <begin position="30"/>
        <end position="45"/>
    </location>
</feature>
<feature type="region of interest" description="Disordered" evidence="1">
    <location>
        <begin position="1"/>
        <end position="54"/>
    </location>
</feature>
<evidence type="ECO:0000256" key="1">
    <source>
        <dbReference type="SAM" id="MobiDB-lite"/>
    </source>
</evidence>